<dbReference type="RefSeq" id="WP_184527809.1">
    <property type="nucleotide sequence ID" value="NZ_JACHGK010000012.1"/>
</dbReference>
<accession>A0A7X0LW25</accession>
<organism evidence="7 8">
    <name type="scientific">Bacillus benzoevorans</name>
    <dbReference type="NCBI Taxonomy" id="1456"/>
    <lineage>
        <taxon>Bacteria</taxon>
        <taxon>Bacillati</taxon>
        <taxon>Bacillota</taxon>
        <taxon>Bacilli</taxon>
        <taxon>Bacillales</taxon>
        <taxon>Bacillaceae</taxon>
        <taxon>Bacillus</taxon>
    </lineage>
</organism>
<evidence type="ECO:0000313" key="7">
    <source>
        <dbReference type="EMBL" id="MBB6446636.1"/>
    </source>
</evidence>
<keyword evidence="1 4" id="KW-0349">Heme</keyword>
<feature type="transmembrane region" description="Helical" evidence="5">
    <location>
        <begin position="6"/>
        <end position="23"/>
    </location>
</feature>
<gene>
    <name evidence="7" type="ORF">HNR53_003296</name>
</gene>
<sequence length="150" mass="15698">MGKNIIIFLICFIVAFGAGYFIIDAIQGPEKNETAQSAETTESAERTDLAVKEGAIAQQQGDASNNEGRIFLQRGCVSCHSVSALNIQGGATGPDLSQAYVNVEGKHGVPLEEFLKKPTSAVMSSVLGGDPLTDDERAAVIAALKAASEK</sequence>
<keyword evidence="8" id="KW-1185">Reference proteome</keyword>
<dbReference type="InterPro" id="IPR036909">
    <property type="entry name" value="Cyt_c-like_dom_sf"/>
</dbReference>
<dbReference type="EMBL" id="JACHGK010000012">
    <property type="protein sequence ID" value="MBB6446636.1"/>
    <property type="molecule type" value="Genomic_DNA"/>
</dbReference>
<dbReference type="GO" id="GO:0020037">
    <property type="term" value="F:heme binding"/>
    <property type="evidence" value="ECO:0007669"/>
    <property type="project" value="InterPro"/>
</dbReference>
<dbReference type="GO" id="GO:0046872">
    <property type="term" value="F:metal ion binding"/>
    <property type="evidence" value="ECO:0007669"/>
    <property type="project" value="UniProtKB-KW"/>
</dbReference>
<name>A0A7X0LW25_9BACI</name>
<keyword evidence="3 4" id="KW-0408">Iron</keyword>
<evidence type="ECO:0000259" key="6">
    <source>
        <dbReference type="PROSITE" id="PS51007"/>
    </source>
</evidence>
<keyword evidence="5" id="KW-0812">Transmembrane</keyword>
<proteinExistence type="predicted"/>
<dbReference type="SUPFAM" id="SSF46626">
    <property type="entry name" value="Cytochrome c"/>
    <property type="match status" value="1"/>
</dbReference>
<keyword evidence="5" id="KW-0472">Membrane</keyword>
<comment type="caution">
    <text evidence="7">The sequence shown here is derived from an EMBL/GenBank/DDBJ whole genome shotgun (WGS) entry which is preliminary data.</text>
</comment>
<evidence type="ECO:0000256" key="5">
    <source>
        <dbReference type="SAM" id="Phobius"/>
    </source>
</evidence>
<keyword evidence="2 4" id="KW-0479">Metal-binding</keyword>
<dbReference type="AlphaFoldDB" id="A0A7X0LW25"/>
<dbReference type="InterPro" id="IPR009056">
    <property type="entry name" value="Cyt_c-like_dom"/>
</dbReference>
<evidence type="ECO:0000256" key="3">
    <source>
        <dbReference type="ARBA" id="ARBA00023004"/>
    </source>
</evidence>
<evidence type="ECO:0000313" key="8">
    <source>
        <dbReference type="Proteomes" id="UP000531594"/>
    </source>
</evidence>
<evidence type="ECO:0000256" key="2">
    <source>
        <dbReference type="ARBA" id="ARBA00022723"/>
    </source>
</evidence>
<dbReference type="PROSITE" id="PS51007">
    <property type="entry name" value="CYTC"/>
    <property type="match status" value="1"/>
</dbReference>
<keyword evidence="5" id="KW-1133">Transmembrane helix</keyword>
<reference evidence="7 8" key="1">
    <citation type="submission" date="2020-08" db="EMBL/GenBank/DDBJ databases">
        <title>Genomic Encyclopedia of Type Strains, Phase IV (KMG-IV): sequencing the most valuable type-strain genomes for metagenomic binning, comparative biology and taxonomic classification.</title>
        <authorList>
            <person name="Goeker M."/>
        </authorList>
    </citation>
    <scope>NUCLEOTIDE SEQUENCE [LARGE SCALE GENOMIC DNA]</scope>
    <source>
        <strain evidence="7 8">DSM 5391</strain>
    </source>
</reference>
<dbReference type="Gene3D" id="1.10.760.10">
    <property type="entry name" value="Cytochrome c-like domain"/>
    <property type="match status" value="1"/>
</dbReference>
<evidence type="ECO:0000256" key="1">
    <source>
        <dbReference type="ARBA" id="ARBA00022617"/>
    </source>
</evidence>
<protein>
    <submittedName>
        <fullName evidence="7">Cytochrome c2</fullName>
    </submittedName>
</protein>
<feature type="domain" description="Cytochrome c" evidence="6">
    <location>
        <begin position="63"/>
        <end position="148"/>
    </location>
</feature>
<dbReference type="Proteomes" id="UP000531594">
    <property type="component" value="Unassembled WGS sequence"/>
</dbReference>
<evidence type="ECO:0000256" key="4">
    <source>
        <dbReference type="PROSITE-ProRule" id="PRU00433"/>
    </source>
</evidence>
<dbReference type="GO" id="GO:0009055">
    <property type="term" value="F:electron transfer activity"/>
    <property type="evidence" value="ECO:0007669"/>
    <property type="project" value="InterPro"/>
</dbReference>